<evidence type="ECO:0000313" key="2">
    <source>
        <dbReference type="EMBL" id="CAP80004.1"/>
    </source>
</evidence>
<organism evidence="2 3">
    <name type="scientific">Penicillium rubens (strain ATCC 28089 / DSM 1075 / NRRL 1951 / Wisconsin 54-1255)</name>
    <name type="common">Penicillium chrysogenum</name>
    <dbReference type="NCBI Taxonomy" id="500485"/>
    <lineage>
        <taxon>Eukaryota</taxon>
        <taxon>Fungi</taxon>
        <taxon>Dikarya</taxon>
        <taxon>Ascomycota</taxon>
        <taxon>Pezizomycotina</taxon>
        <taxon>Eurotiomycetes</taxon>
        <taxon>Eurotiomycetidae</taxon>
        <taxon>Eurotiales</taxon>
        <taxon>Aspergillaceae</taxon>
        <taxon>Penicillium</taxon>
        <taxon>Penicillium chrysogenum species complex</taxon>
    </lineage>
</organism>
<accession>B6GWZ8</accession>
<dbReference type="eggNOG" id="ENOG502SWES">
    <property type="taxonomic scope" value="Eukaryota"/>
</dbReference>
<keyword evidence="3" id="KW-1185">Reference proteome</keyword>
<feature type="compositionally biased region" description="Polar residues" evidence="1">
    <location>
        <begin position="39"/>
        <end position="51"/>
    </location>
</feature>
<feature type="region of interest" description="Disordered" evidence="1">
    <location>
        <begin position="29"/>
        <end position="55"/>
    </location>
</feature>
<dbReference type="Proteomes" id="UP000000724">
    <property type="component" value="Contig Pc00c12"/>
</dbReference>
<protein>
    <submittedName>
        <fullName evidence="2">Pc12g03770 protein</fullName>
    </submittedName>
</protein>
<dbReference type="AlphaFoldDB" id="B6GWZ8"/>
<gene>
    <name evidence="2" type="ORF">Pc12g03770</name>
    <name evidence="2" type="ORF">PCH_Pc12g03770</name>
</gene>
<proteinExistence type="predicted"/>
<dbReference type="BioCyc" id="PCHR:PC12G03770-MONOMER"/>
<dbReference type="VEuPathDB" id="FungiDB:PCH_Pc12g03770"/>
<dbReference type="OrthoDB" id="2933464at2759"/>
<dbReference type="EMBL" id="AM920427">
    <property type="protein sequence ID" value="CAP80004.1"/>
    <property type="molecule type" value="Genomic_DNA"/>
</dbReference>
<evidence type="ECO:0000313" key="3">
    <source>
        <dbReference type="Proteomes" id="UP000000724"/>
    </source>
</evidence>
<dbReference type="HOGENOM" id="CLU_1058071_0_0_1"/>
<sequence>MSRRARLESLEKLQSWVLGRNSQITKLAQGQGIAGTRAAPSQSGPNDSSIGSRLDHSVEVEIDGKKYRKYKWQINKNAANATLKELANKDSHKDWSEADVPIGSNASDVSDAKEKSRHMILDYSSCNALNSCNVVGWMSPGTTFGFFASALRHLAPSPPTTPTGGLTTYDKMFARVIPCITPLINHREWRRSGFALDKLCLISSHLRPQILASSSIPPVSITVTMGVSESRVVIETLSAACTEAEENEKDNIEAPLTDEKVCL</sequence>
<evidence type="ECO:0000256" key="1">
    <source>
        <dbReference type="SAM" id="MobiDB-lite"/>
    </source>
</evidence>
<name>B6GWZ8_PENRW</name>
<reference evidence="2 3" key="1">
    <citation type="journal article" date="2008" name="Nat. Biotechnol.">
        <title>Genome sequencing and analysis of the filamentous fungus Penicillium chrysogenum.</title>
        <authorList>
            <person name="van den Berg M.A."/>
            <person name="Albang R."/>
            <person name="Albermann K."/>
            <person name="Badger J.H."/>
            <person name="Daran J.-M."/>
            <person name="Driessen A.J.M."/>
            <person name="Garcia-Estrada C."/>
            <person name="Fedorova N.D."/>
            <person name="Harris D.M."/>
            <person name="Heijne W.H.M."/>
            <person name="Joardar V.S."/>
            <person name="Kiel J.A.K.W."/>
            <person name="Kovalchuk A."/>
            <person name="Martin J.F."/>
            <person name="Nierman W.C."/>
            <person name="Nijland J.G."/>
            <person name="Pronk J.T."/>
            <person name="Roubos J.A."/>
            <person name="van der Klei I.J."/>
            <person name="van Peij N.N.M.E."/>
            <person name="Veenhuis M."/>
            <person name="von Doehren H."/>
            <person name="Wagner C."/>
            <person name="Wortman J.R."/>
            <person name="Bovenberg R.A.L."/>
        </authorList>
    </citation>
    <scope>NUCLEOTIDE SEQUENCE [LARGE SCALE GENOMIC DNA]</scope>
    <source>
        <strain evidence="3">ATCC 28089 / DSM 1075 / NRRL 1951 / Wisconsin 54-1255</strain>
    </source>
</reference>